<dbReference type="InterPro" id="IPR036844">
    <property type="entry name" value="Hint_dom_sf"/>
</dbReference>
<comment type="similarity">
    <text evidence="1 18">Belongs to the hedgehog family.</text>
</comment>
<dbReference type="InterPro" id="IPR001657">
    <property type="entry name" value="Hedgehog"/>
</dbReference>
<keyword evidence="11" id="KW-0106">Calcium</keyword>
<keyword evidence="9 18" id="KW-0378">Hydrolase</keyword>
<evidence type="ECO:0000256" key="1">
    <source>
        <dbReference type="ARBA" id="ARBA00010649"/>
    </source>
</evidence>
<dbReference type="GO" id="GO:0016539">
    <property type="term" value="P:intein-mediated protein splicing"/>
    <property type="evidence" value="ECO:0007669"/>
    <property type="project" value="InterPro"/>
</dbReference>
<evidence type="ECO:0000256" key="4">
    <source>
        <dbReference type="ARBA" id="ARBA00022670"/>
    </source>
</evidence>
<dbReference type="InterPro" id="IPR009045">
    <property type="entry name" value="Zn_M74/Hedgehog-like"/>
</dbReference>
<feature type="domain" description="Hint" evidence="21">
    <location>
        <begin position="200"/>
        <end position="313"/>
    </location>
</feature>
<feature type="chain" id="PRO_5003182485" description="Hedgehog protein" evidence="20">
    <location>
        <begin position="27"/>
        <end position="539"/>
    </location>
</feature>
<evidence type="ECO:0000256" key="14">
    <source>
        <dbReference type="ARBA" id="ARBA00023288"/>
    </source>
</evidence>
<comment type="subcellular location">
    <molecule>Protein hedgehog N-product</molecule>
    <subcellularLocation>
        <location evidence="18">Cell membrane</location>
        <topology evidence="18">Lipid-anchor</topology>
    </subcellularLocation>
</comment>
<evidence type="ECO:0000256" key="15">
    <source>
        <dbReference type="ARBA" id="ARBA00023301"/>
    </source>
</evidence>
<dbReference type="GO" id="GO:0010468">
    <property type="term" value="P:regulation of gene expression"/>
    <property type="evidence" value="ECO:0007669"/>
    <property type="project" value="TreeGrafter"/>
</dbReference>
<dbReference type="InterPro" id="IPR003587">
    <property type="entry name" value="Hint_dom_N"/>
</dbReference>
<dbReference type="GO" id="GO:0016540">
    <property type="term" value="P:protein autoprocessing"/>
    <property type="evidence" value="ECO:0007669"/>
    <property type="project" value="InterPro"/>
</dbReference>
<keyword evidence="3 18" id="KW-1003">Cell membrane</keyword>
<keyword evidence="15" id="KW-0504">Morphogen</keyword>
<sequence length="539" mass="59499">MWGDAVTRAFACALIMLLLRNTLVHCCGPGRGGARRRSTRKLMPLIFKEHVPNVYENTLGASGLAEGPITRGSARFHELVPNYNPDIIFRDEEGTGADRLMTERCKERLDTLAISVMNQWPGVRLRVKEGWEDDVTQHNEESLHFEGRVVDIATSDSDRSKYGMLGRLAVEAGFDWVYYEARSHVHCSCKSEAPALNRLGGCFPGSSFVRTPDGPRRISTLSSGDLVQVMDHSGSPVYSPVLLMIHSNHNVKSNFLKLSTKSGRTLHITPSHLLMIVKRVDNPLHRALNSSRSLVKAQFAGQVKLGDQLLVETDEGSVELDTIVGFKSAELKGVFAPLTYEGNVIVDDTVVSCYAIIDPQTLAHWAFYPVRVYYRLSEIVHSVLENIGIVKSGSGAAHMSDTSPSYPDINKISLLQSTSNATERSVDGRTSNRKIISVNEPNSLSWRGHHDDIKSDTISASIDLSENFGTRVKLSNAQQTRSHTSVSASAKATSQDGSSETKPKELLKDPDANDVSIHWYARCLYSLARLLLPKDWIAS</sequence>
<evidence type="ECO:0000256" key="3">
    <source>
        <dbReference type="ARBA" id="ARBA00022475"/>
    </source>
</evidence>
<dbReference type="GO" id="GO:0005113">
    <property type="term" value="F:patched binding"/>
    <property type="evidence" value="ECO:0007669"/>
    <property type="project" value="TreeGrafter"/>
</dbReference>
<keyword evidence="4 18" id="KW-0645">Protease</keyword>
<comment type="function">
    <molecule>Protein hedgehog N-product</molecule>
    <text evidence="18">The dually lipidated hedgehog protein N-product is a morphogen which is essential for a variety of patterning events during development.</text>
</comment>
<dbReference type="GO" id="GO:0048731">
    <property type="term" value="P:system development"/>
    <property type="evidence" value="ECO:0007669"/>
    <property type="project" value="UniProtKB-ARBA"/>
</dbReference>
<keyword evidence="5" id="KW-0808">Transferase</keyword>
<evidence type="ECO:0000256" key="8">
    <source>
        <dbReference type="ARBA" id="ARBA00022729"/>
    </source>
</evidence>
<dbReference type="GO" id="GO:0016015">
    <property type="term" value="F:morphogen activity"/>
    <property type="evidence" value="ECO:0007669"/>
    <property type="project" value="UniProtKB-KW"/>
</dbReference>
<dbReference type="Gene3D" id="2.170.16.10">
    <property type="entry name" value="Hedgehog/Intein (Hint) domain"/>
    <property type="match status" value="1"/>
</dbReference>
<dbReference type="InterPro" id="IPR050387">
    <property type="entry name" value="Hedgehog_Signaling"/>
</dbReference>
<dbReference type="GO" id="GO:0009653">
    <property type="term" value="P:anatomical structure morphogenesis"/>
    <property type="evidence" value="ECO:0007669"/>
    <property type="project" value="UniProtKB-KW"/>
</dbReference>
<keyword evidence="7" id="KW-0479">Metal-binding</keyword>
<dbReference type="SUPFAM" id="SSF55166">
    <property type="entry name" value="Hedgehog/DD-peptidase"/>
    <property type="match status" value="1"/>
</dbReference>
<dbReference type="GO" id="GO:0007224">
    <property type="term" value="P:smoothened signaling pathway"/>
    <property type="evidence" value="ECO:0007669"/>
    <property type="project" value="TreeGrafter"/>
</dbReference>
<keyword evidence="18" id="KW-0256">Endoplasmic reticulum</keyword>
<evidence type="ECO:0000256" key="9">
    <source>
        <dbReference type="ARBA" id="ARBA00022801"/>
    </source>
</evidence>
<name>E3UGU5_9CRUS</name>
<evidence type="ECO:0000256" key="13">
    <source>
        <dbReference type="ARBA" id="ARBA00023139"/>
    </source>
</evidence>
<dbReference type="PANTHER" id="PTHR11889:SF31">
    <property type="entry name" value="PROTEIN HEDGEHOG"/>
    <property type="match status" value="1"/>
</dbReference>
<dbReference type="FunFam" id="3.30.1380.10:FF:000001">
    <property type="entry name" value="Indian hedgehog"/>
    <property type="match status" value="1"/>
</dbReference>
<keyword evidence="13" id="KW-0564">Palmitate</keyword>
<dbReference type="PRINTS" id="PR00632">
    <property type="entry name" value="SONICHHOG"/>
</dbReference>
<comment type="function">
    <molecule>Protein hedgehog</molecule>
    <text evidence="18">The C-terminal part of the hedgehog protein precursor displays an autoproteolysis activity that results in the cleavage of the full-length protein into two parts (N-product and C-product). In addition, the C-terminal part displays a cholesterol transferase activity that results by the covalent attachment of a cholesterol moiety to the C-terminal of the newly generated N-product.</text>
</comment>
<dbReference type="GO" id="GO:0005509">
    <property type="term" value="F:calcium ion binding"/>
    <property type="evidence" value="ECO:0007669"/>
    <property type="project" value="TreeGrafter"/>
</dbReference>
<feature type="region of interest" description="Disordered" evidence="19">
    <location>
        <begin position="474"/>
        <end position="508"/>
    </location>
</feature>
<dbReference type="CDD" id="cd00081">
    <property type="entry name" value="Hint"/>
    <property type="match status" value="1"/>
</dbReference>
<keyword evidence="8 18" id="KW-0732">Signal</keyword>
<evidence type="ECO:0000256" key="19">
    <source>
        <dbReference type="SAM" id="MobiDB-lite"/>
    </source>
</evidence>
<accession>E3UGU5</accession>
<dbReference type="GO" id="GO:0005789">
    <property type="term" value="C:endoplasmic reticulum membrane"/>
    <property type="evidence" value="ECO:0007669"/>
    <property type="project" value="UniProtKB-SubCell"/>
</dbReference>
<evidence type="ECO:0000256" key="7">
    <source>
        <dbReference type="ARBA" id="ARBA00022723"/>
    </source>
</evidence>
<dbReference type="GO" id="GO:0007367">
    <property type="term" value="P:segment polarity determination"/>
    <property type="evidence" value="ECO:0007669"/>
    <property type="project" value="UniProtKB-KW"/>
</dbReference>
<feature type="signal peptide" evidence="20">
    <location>
        <begin position="1"/>
        <end position="26"/>
    </location>
</feature>
<evidence type="ECO:0000256" key="6">
    <source>
        <dbReference type="ARBA" id="ARBA00022716"/>
    </source>
</evidence>
<dbReference type="GO" id="GO:0005615">
    <property type="term" value="C:extracellular space"/>
    <property type="evidence" value="ECO:0007669"/>
    <property type="project" value="TreeGrafter"/>
</dbReference>
<dbReference type="GO" id="GO:0000139">
    <property type="term" value="C:Golgi membrane"/>
    <property type="evidence" value="ECO:0007669"/>
    <property type="project" value="UniProtKB-SubCell"/>
</dbReference>
<dbReference type="AlphaFoldDB" id="E3UGU5"/>
<keyword evidence="10 18" id="KW-0068">Autocatalytic cleavage</keyword>
<evidence type="ECO:0000256" key="20">
    <source>
        <dbReference type="SAM" id="SignalP"/>
    </source>
</evidence>
<dbReference type="InterPro" id="IPR000320">
    <property type="entry name" value="Hedgehog_signalling_dom"/>
</dbReference>
<protein>
    <recommendedName>
        <fullName evidence="18">Hedgehog protein</fullName>
    </recommendedName>
</protein>
<dbReference type="GO" id="GO:0005886">
    <property type="term" value="C:plasma membrane"/>
    <property type="evidence" value="ECO:0007669"/>
    <property type="project" value="UniProtKB-SubCell"/>
</dbReference>
<feature type="compositionally biased region" description="Basic and acidic residues" evidence="19">
    <location>
        <begin position="499"/>
        <end position="508"/>
    </location>
</feature>
<dbReference type="GO" id="GO:0016740">
    <property type="term" value="F:transferase activity"/>
    <property type="evidence" value="ECO:0007669"/>
    <property type="project" value="UniProtKB-KW"/>
</dbReference>
<evidence type="ECO:0000313" key="22">
    <source>
        <dbReference type="EMBL" id="ADO60264.1"/>
    </source>
</evidence>
<evidence type="ECO:0000256" key="5">
    <source>
        <dbReference type="ARBA" id="ARBA00022679"/>
    </source>
</evidence>
<dbReference type="SMART" id="SM00306">
    <property type="entry name" value="HintN"/>
    <property type="match status" value="1"/>
</dbReference>
<dbReference type="Pfam" id="PF01085">
    <property type="entry name" value="HH_signal"/>
    <property type="match status" value="1"/>
</dbReference>
<dbReference type="GO" id="GO:0001708">
    <property type="term" value="P:cell fate specification"/>
    <property type="evidence" value="ECO:0007669"/>
    <property type="project" value="TreeGrafter"/>
</dbReference>
<keyword evidence="18" id="KW-0333">Golgi apparatus</keyword>
<comment type="subcellular location">
    <molecule>Sonic hedgehog protein</molecule>
    <subcellularLocation>
        <location evidence="18">Endoplasmic reticulum membrane</location>
    </subcellularLocation>
    <subcellularLocation>
        <location evidence="18">Golgi apparatus membrane</location>
    </subcellularLocation>
</comment>
<comment type="function">
    <text evidence="16">The C-terminal part of the hedgehog protein precursor displays an autoproteolysis activity that results in the cleavage of the full-length protein into two parts (N-product and C-product). In addition, the C-terminal part displays a cholesterol transferase activity that results by the covalent attachment of a cholesterol moiety to the C-terminal of the newly generated N-product. Once cleaved, the C-product has no signaling activity and diffuses from the cell.</text>
</comment>
<comment type="catalytic activity">
    <reaction evidence="17">
        <text>glycyl-L-cysteinyl-[protein] + cholesterol + H(+) = [protein]-C-terminal glycyl cholesterol ester + N-terminal L-cysteinyl-[protein]</text>
        <dbReference type="Rhea" id="RHEA:59504"/>
        <dbReference type="Rhea" id="RHEA-COMP:12707"/>
        <dbReference type="Rhea" id="RHEA-COMP:15369"/>
        <dbReference type="Rhea" id="RHEA-COMP:15374"/>
        <dbReference type="ChEBI" id="CHEBI:15378"/>
        <dbReference type="ChEBI" id="CHEBI:16113"/>
        <dbReference type="ChEBI" id="CHEBI:65250"/>
        <dbReference type="ChEBI" id="CHEBI:143135"/>
        <dbReference type="ChEBI" id="CHEBI:143140"/>
    </reaction>
    <physiologicalReaction direction="left-to-right" evidence="17">
        <dbReference type="Rhea" id="RHEA:59505"/>
    </physiologicalReaction>
</comment>
<evidence type="ECO:0000256" key="11">
    <source>
        <dbReference type="ARBA" id="ARBA00022837"/>
    </source>
</evidence>
<organism evidence="22">
    <name type="scientific">Parhyale hawaiensis</name>
    <dbReference type="NCBI Taxonomy" id="317513"/>
    <lineage>
        <taxon>Eukaryota</taxon>
        <taxon>Metazoa</taxon>
        <taxon>Ecdysozoa</taxon>
        <taxon>Arthropoda</taxon>
        <taxon>Crustacea</taxon>
        <taxon>Multicrustacea</taxon>
        <taxon>Malacostraca</taxon>
        <taxon>Eumalacostraca</taxon>
        <taxon>Peracarida</taxon>
        <taxon>Amphipoda</taxon>
        <taxon>Senticaudata</taxon>
        <taxon>Talitrida</taxon>
        <taxon>Hyaloidea</taxon>
        <taxon>Hyalidae</taxon>
        <taxon>Parhyale</taxon>
    </lineage>
</organism>
<dbReference type="PANTHER" id="PTHR11889">
    <property type="entry name" value="HEDGEHOG"/>
    <property type="match status" value="1"/>
</dbReference>
<reference evidence="22" key="1">
    <citation type="journal article" date="2010" name="Development">
        <title>A prominent requirement for single-minded and the ventral midline in patterning the dorsoventral axis of the crustacean Parhyale hawaiensis.</title>
        <authorList>
            <person name="Vargas-Vila M.A."/>
            <person name="Hannibal R.L."/>
            <person name="Parchem R.J."/>
            <person name="Liu P.Z."/>
            <person name="Patel N.H."/>
        </authorList>
    </citation>
    <scope>NUCLEOTIDE SEQUENCE</scope>
</reference>
<keyword evidence="6" id="KW-0709">Segmentation polarity protein</keyword>
<dbReference type="GO" id="GO:0008233">
    <property type="term" value="F:peptidase activity"/>
    <property type="evidence" value="ECO:0007669"/>
    <property type="project" value="UniProtKB-UniRule"/>
</dbReference>
<evidence type="ECO:0000256" key="16">
    <source>
        <dbReference type="ARBA" id="ARBA00045369"/>
    </source>
</evidence>
<dbReference type="SUPFAM" id="SSF51294">
    <property type="entry name" value="Hedgehog/intein (Hint) domain"/>
    <property type="match status" value="1"/>
</dbReference>
<feature type="compositionally biased region" description="Polar residues" evidence="19">
    <location>
        <begin position="474"/>
        <end position="498"/>
    </location>
</feature>
<dbReference type="Gene3D" id="3.30.1380.10">
    <property type="match status" value="1"/>
</dbReference>
<dbReference type="Pfam" id="PF01079">
    <property type="entry name" value="Hint"/>
    <property type="match status" value="1"/>
</dbReference>
<keyword evidence="2 18" id="KW-0217">Developmental protein</keyword>
<dbReference type="PROSITE" id="PS50817">
    <property type="entry name" value="INTEIN_N_TER"/>
    <property type="match status" value="1"/>
</dbReference>
<evidence type="ECO:0000256" key="12">
    <source>
        <dbReference type="ARBA" id="ARBA00023136"/>
    </source>
</evidence>
<dbReference type="EMBL" id="HM347084">
    <property type="protein sequence ID" value="ADO60264.1"/>
    <property type="molecule type" value="mRNA"/>
</dbReference>
<evidence type="ECO:0000256" key="10">
    <source>
        <dbReference type="ARBA" id="ARBA00022813"/>
    </source>
</evidence>
<keyword evidence="12 18" id="KW-0472">Membrane</keyword>
<evidence type="ECO:0000256" key="2">
    <source>
        <dbReference type="ARBA" id="ARBA00022473"/>
    </source>
</evidence>
<dbReference type="InterPro" id="IPR006141">
    <property type="entry name" value="Intein_N"/>
</dbReference>
<keyword evidence="14" id="KW-0449">Lipoprotein</keyword>
<proteinExistence type="evidence at transcript level"/>
<dbReference type="GO" id="GO:0007267">
    <property type="term" value="P:cell-cell signaling"/>
    <property type="evidence" value="ECO:0007669"/>
    <property type="project" value="InterPro"/>
</dbReference>
<evidence type="ECO:0000256" key="18">
    <source>
        <dbReference type="RuleBase" id="RU280812"/>
    </source>
</evidence>
<evidence type="ECO:0000256" key="17">
    <source>
        <dbReference type="ARBA" id="ARBA00048589"/>
    </source>
</evidence>
<evidence type="ECO:0000259" key="21">
    <source>
        <dbReference type="SMART" id="SM00306"/>
    </source>
</evidence>
<dbReference type="InterPro" id="IPR001767">
    <property type="entry name" value="Hedgehog_Hint"/>
</dbReference>